<keyword evidence="2" id="KW-1015">Disulfide bond</keyword>
<dbReference type="InterPro" id="IPR033121">
    <property type="entry name" value="PEPTIDASE_A1"/>
</dbReference>
<dbReference type="FunFam" id="2.40.70.10:FF:000004">
    <property type="entry name" value="Pepsin A"/>
    <property type="match status" value="1"/>
</dbReference>
<feature type="non-terminal residue" evidence="7">
    <location>
        <position position="1"/>
    </location>
</feature>
<evidence type="ECO:0000313" key="8">
    <source>
        <dbReference type="Proteomes" id="UP000034805"/>
    </source>
</evidence>
<evidence type="ECO:0000313" key="7">
    <source>
        <dbReference type="EMBL" id="KPP67437.1"/>
    </source>
</evidence>
<dbReference type="Pfam" id="PF07966">
    <property type="entry name" value="A1_Propeptide"/>
    <property type="match status" value="1"/>
</dbReference>
<dbReference type="GO" id="GO:0004190">
    <property type="term" value="F:aspartic-type endopeptidase activity"/>
    <property type="evidence" value="ECO:0007669"/>
    <property type="project" value="UniProtKB-KW"/>
</dbReference>
<evidence type="ECO:0000256" key="3">
    <source>
        <dbReference type="PIRSR" id="PIRSR601461-1"/>
    </source>
</evidence>
<dbReference type="InterPro" id="IPR021109">
    <property type="entry name" value="Peptidase_aspartic_dom_sf"/>
</dbReference>
<dbReference type="PANTHER" id="PTHR47966">
    <property type="entry name" value="BETA-SITE APP-CLEAVING ENZYME, ISOFORM A-RELATED"/>
    <property type="match status" value="1"/>
</dbReference>
<dbReference type="AlphaFoldDB" id="A0A0P7UB51"/>
<dbReference type="InterPro" id="IPR001461">
    <property type="entry name" value="Aspartic_peptidase_A1"/>
</dbReference>
<dbReference type="SUPFAM" id="SSF50630">
    <property type="entry name" value="Acid proteases"/>
    <property type="match status" value="1"/>
</dbReference>
<dbReference type="PRINTS" id="PR00792">
    <property type="entry name" value="PEPSIN"/>
</dbReference>
<name>A0A0P7UB51_SCLFO</name>
<sequence length="421" mass="46455">VPLTKTKSIRKRLQEQGVRLLFTDPALKYEPYRSLAMSAIEPIDNYADTTYYGPITVGTPPQSFGVLFDTGSANLWVDSIYCNTQACSKSLTSTLHRPNRRPNSHTKFNPQSSSTFTSTNQTFYLPYGAGSLDGVFGYDTVNVGGIVITNQEVGLSTNEPGQNFVVAPFDGILGLSYPSISAGGETPVMDNMMQQNLLQADLFAFYLTGNEQQGSEVAFGGVDNSKYQGQIYWTAVTAETYWQIAINGFQINNQATGWCSQGCQAIVDTGTSQLTCPQQYLGYLMQSIGAQADQYGGYYVDCSEVSNLPTLSFTIGGVNLPLPPSAYISMKILFLSNNVRRHNCKRLYVNLCGRKKKKKRKKKHCSFLASQDNQYCEVAISSTYLPSQNGQPLWILGDVFLRQYYSVYDRANNQVGFATAA</sequence>
<dbReference type="GO" id="GO:0006508">
    <property type="term" value="P:proteolysis"/>
    <property type="evidence" value="ECO:0007669"/>
    <property type="project" value="UniProtKB-KW"/>
</dbReference>
<evidence type="ECO:0000259" key="6">
    <source>
        <dbReference type="PROSITE" id="PS51767"/>
    </source>
</evidence>
<evidence type="ECO:0000256" key="1">
    <source>
        <dbReference type="ARBA" id="ARBA00007447"/>
    </source>
</evidence>
<protein>
    <submittedName>
        <fullName evidence="7">Progastricsin-like</fullName>
    </submittedName>
</protein>
<dbReference type="Gene3D" id="2.40.70.10">
    <property type="entry name" value="Acid Proteases"/>
    <property type="match status" value="2"/>
</dbReference>
<accession>A0A0P7UB51</accession>
<dbReference type="InterPro" id="IPR012848">
    <property type="entry name" value="Aspartic_peptidase_N"/>
</dbReference>
<dbReference type="PANTHER" id="PTHR47966:SF66">
    <property type="entry name" value="PEPSINOGEN C"/>
    <property type="match status" value="1"/>
</dbReference>
<feature type="active site" evidence="3">
    <location>
        <position position="268"/>
    </location>
</feature>
<feature type="domain" description="Peptidase A1" evidence="6">
    <location>
        <begin position="51"/>
        <end position="418"/>
    </location>
</feature>
<dbReference type="STRING" id="113540.ENSSFOP00015052632"/>
<comment type="similarity">
    <text evidence="1 4">Belongs to the peptidase A1 family.</text>
</comment>
<evidence type="ECO:0000256" key="5">
    <source>
        <dbReference type="SAM" id="MobiDB-lite"/>
    </source>
</evidence>
<feature type="region of interest" description="Disordered" evidence="5">
    <location>
        <begin position="93"/>
        <end position="116"/>
    </location>
</feature>
<feature type="active site" evidence="3">
    <location>
        <position position="69"/>
    </location>
</feature>
<dbReference type="EMBL" id="JARO02005048">
    <property type="protein sequence ID" value="KPP67437.1"/>
    <property type="molecule type" value="Genomic_DNA"/>
</dbReference>
<dbReference type="PROSITE" id="PS51767">
    <property type="entry name" value="PEPTIDASE_A1"/>
    <property type="match status" value="1"/>
</dbReference>
<keyword evidence="4" id="KW-0064">Aspartyl protease</keyword>
<comment type="caution">
    <text evidence="7">The sequence shown here is derived from an EMBL/GenBank/DDBJ whole genome shotgun (WGS) entry which is preliminary data.</text>
</comment>
<evidence type="ECO:0000256" key="4">
    <source>
        <dbReference type="RuleBase" id="RU000454"/>
    </source>
</evidence>
<gene>
    <name evidence="7" type="ORF">Z043_113971</name>
</gene>
<dbReference type="Pfam" id="PF00026">
    <property type="entry name" value="Asp"/>
    <property type="match status" value="2"/>
</dbReference>
<keyword evidence="4" id="KW-0378">Hydrolase</keyword>
<organism evidence="7 8">
    <name type="scientific">Scleropages formosus</name>
    <name type="common">Asian bonytongue</name>
    <name type="synonym">Osteoglossum formosum</name>
    <dbReference type="NCBI Taxonomy" id="113540"/>
    <lineage>
        <taxon>Eukaryota</taxon>
        <taxon>Metazoa</taxon>
        <taxon>Chordata</taxon>
        <taxon>Craniata</taxon>
        <taxon>Vertebrata</taxon>
        <taxon>Euteleostomi</taxon>
        <taxon>Actinopterygii</taxon>
        <taxon>Neopterygii</taxon>
        <taxon>Teleostei</taxon>
        <taxon>Osteoglossocephala</taxon>
        <taxon>Osteoglossomorpha</taxon>
        <taxon>Osteoglossiformes</taxon>
        <taxon>Osteoglossidae</taxon>
        <taxon>Scleropages</taxon>
    </lineage>
</organism>
<evidence type="ECO:0000256" key="2">
    <source>
        <dbReference type="ARBA" id="ARBA00023157"/>
    </source>
</evidence>
<dbReference type="PROSITE" id="PS00141">
    <property type="entry name" value="ASP_PROTEASE"/>
    <property type="match status" value="1"/>
</dbReference>
<dbReference type="Proteomes" id="UP000034805">
    <property type="component" value="Unassembled WGS sequence"/>
</dbReference>
<proteinExistence type="inferred from homology"/>
<reference evidence="7 8" key="1">
    <citation type="submission" date="2015-08" db="EMBL/GenBank/DDBJ databases">
        <title>The genome of the Asian arowana (Scleropages formosus).</title>
        <authorList>
            <person name="Tan M.H."/>
            <person name="Gan H.M."/>
            <person name="Croft L.J."/>
            <person name="Austin C.M."/>
        </authorList>
    </citation>
    <scope>NUCLEOTIDE SEQUENCE [LARGE SCALE GENOMIC DNA]</scope>
    <source>
        <strain evidence="7">Aro1</strain>
    </source>
</reference>
<dbReference type="InterPro" id="IPR001969">
    <property type="entry name" value="Aspartic_peptidase_AS"/>
</dbReference>
<keyword evidence="4" id="KW-0645">Protease</keyword>